<protein>
    <submittedName>
        <fullName evidence="1">Uncharacterized protein</fullName>
    </submittedName>
</protein>
<proteinExistence type="predicted"/>
<accession>A0A8S5PA04</accession>
<name>A0A8S5PA04_9CAUD</name>
<reference evidence="1" key="1">
    <citation type="journal article" date="2021" name="Proc. Natl. Acad. Sci. U.S.A.">
        <title>A Catalog of Tens of Thousands of Viruses from Human Metagenomes Reveals Hidden Associations with Chronic Diseases.</title>
        <authorList>
            <person name="Tisza M.J."/>
            <person name="Buck C.B."/>
        </authorList>
    </citation>
    <scope>NUCLEOTIDE SEQUENCE</scope>
    <source>
        <strain evidence="1">CtPat53</strain>
    </source>
</reference>
<organism evidence="1">
    <name type="scientific">Siphoviridae sp. ctPat53</name>
    <dbReference type="NCBI Taxonomy" id="2825486"/>
    <lineage>
        <taxon>Viruses</taxon>
        <taxon>Duplodnaviria</taxon>
        <taxon>Heunggongvirae</taxon>
        <taxon>Uroviricota</taxon>
        <taxon>Caudoviricetes</taxon>
    </lineage>
</organism>
<dbReference type="EMBL" id="BK015367">
    <property type="protein sequence ID" value="DAE03496.1"/>
    <property type="molecule type" value="Genomic_DNA"/>
</dbReference>
<sequence length="51" mass="5675">MTKAGYIAMTLSLGLRPDEALQMELSQVIQIAKAREQQAREAREAARSRGE</sequence>
<evidence type="ECO:0000313" key="1">
    <source>
        <dbReference type="EMBL" id="DAE03496.1"/>
    </source>
</evidence>